<feature type="compositionally biased region" description="Polar residues" evidence="1">
    <location>
        <begin position="64"/>
        <end position="76"/>
    </location>
</feature>
<feature type="region of interest" description="Disordered" evidence="1">
    <location>
        <begin position="47"/>
        <end position="76"/>
    </location>
</feature>
<dbReference type="Gramene" id="A06p11470.2_BraZ1">
    <property type="protein sequence ID" value="A06p11470.2_BraZ1.CDS"/>
    <property type="gene ID" value="A06g11470.2_BraZ1"/>
</dbReference>
<evidence type="ECO:0000313" key="2">
    <source>
        <dbReference type="EMBL" id="CAG7868907.1"/>
    </source>
</evidence>
<accession>A0A8D9G6B9</accession>
<gene>
    <name evidence="2" type="ORF">BRAPAZ1V2_A06P11470.2</name>
</gene>
<evidence type="ECO:0000256" key="1">
    <source>
        <dbReference type="SAM" id="MobiDB-lite"/>
    </source>
</evidence>
<dbReference type="EMBL" id="LS974622">
    <property type="protein sequence ID" value="CAG7868907.1"/>
    <property type="molecule type" value="Genomic_DNA"/>
</dbReference>
<sequence length="76" mass="8188">MSTKNLDRGTGPLRLGAGRVWADYLVSRKTAGLAGWYCATASRAGLTRRNPHKRKPAAVRAGTGRNNPFDNTSICT</sequence>
<organism evidence="2 3">
    <name type="scientific">Brassica campestris</name>
    <name type="common">Field mustard</name>
    <dbReference type="NCBI Taxonomy" id="3711"/>
    <lineage>
        <taxon>Eukaryota</taxon>
        <taxon>Viridiplantae</taxon>
        <taxon>Streptophyta</taxon>
        <taxon>Embryophyta</taxon>
        <taxon>Tracheophyta</taxon>
        <taxon>Spermatophyta</taxon>
        <taxon>Magnoliopsida</taxon>
        <taxon>eudicotyledons</taxon>
        <taxon>Gunneridae</taxon>
        <taxon>Pentapetalae</taxon>
        <taxon>rosids</taxon>
        <taxon>malvids</taxon>
        <taxon>Brassicales</taxon>
        <taxon>Brassicaceae</taxon>
        <taxon>Brassiceae</taxon>
        <taxon>Brassica</taxon>
    </lineage>
</organism>
<reference evidence="2 3" key="1">
    <citation type="submission" date="2021-07" db="EMBL/GenBank/DDBJ databases">
        <authorList>
            <consortium name="Genoscope - CEA"/>
            <person name="William W."/>
        </authorList>
    </citation>
    <scope>NUCLEOTIDE SEQUENCE [LARGE SCALE GENOMIC DNA]</scope>
</reference>
<proteinExistence type="predicted"/>
<dbReference type="AlphaFoldDB" id="A0A8D9G6B9"/>
<name>A0A8D9G6B9_BRACM</name>
<dbReference type="Proteomes" id="UP000694005">
    <property type="component" value="Chromosome A06"/>
</dbReference>
<protein>
    <submittedName>
        <fullName evidence="2">Uncharacterized protein</fullName>
    </submittedName>
</protein>
<evidence type="ECO:0000313" key="3">
    <source>
        <dbReference type="Proteomes" id="UP000694005"/>
    </source>
</evidence>